<name>A0AAN8CGA9_CHAGU</name>
<keyword evidence="2" id="KW-0694">RNA-binding</keyword>
<dbReference type="InterPro" id="IPR012677">
    <property type="entry name" value="Nucleotide-bd_a/b_plait_sf"/>
</dbReference>
<dbReference type="AlphaFoldDB" id="A0AAN8CGA9"/>
<dbReference type="Gene3D" id="3.30.70.330">
    <property type="match status" value="1"/>
</dbReference>
<protein>
    <recommendedName>
        <fullName evidence="8">RNA-binding protein 25</fullName>
    </recommendedName>
</protein>
<feature type="compositionally biased region" description="Basic and acidic residues" evidence="3">
    <location>
        <begin position="240"/>
        <end position="387"/>
    </location>
</feature>
<accession>A0AAN8CGA9</accession>
<dbReference type="Proteomes" id="UP001331515">
    <property type="component" value="Unassembled WGS sequence"/>
</dbReference>
<dbReference type="GO" id="GO:0005681">
    <property type="term" value="C:spliceosomal complex"/>
    <property type="evidence" value="ECO:0007669"/>
    <property type="project" value="TreeGrafter"/>
</dbReference>
<feature type="compositionally biased region" description="Basic and acidic residues" evidence="3">
    <location>
        <begin position="394"/>
        <end position="405"/>
    </location>
</feature>
<dbReference type="Gene3D" id="1.20.1390.10">
    <property type="entry name" value="PWI domain"/>
    <property type="match status" value="1"/>
</dbReference>
<evidence type="ECO:0000313" key="6">
    <source>
        <dbReference type="EMBL" id="KAK5903356.1"/>
    </source>
</evidence>
<dbReference type="SUPFAM" id="SSF101233">
    <property type="entry name" value="PWI domain"/>
    <property type="match status" value="1"/>
</dbReference>
<dbReference type="GO" id="GO:0000381">
    <property type="term" value="P:regulation of alternative mRNA splicing, via spliceosome"/>
    <property type="evidence" value="ECO:0007669"/>
    <property type="project" value="TreeGrafter"/>
</dbReference>
<feature type="compositionally biased region" description="Basic and acidic residues" evidence="3">
    <location>
        <begin position="424"/>
        <end position="453"/>
    </location>
</feature>
<proteinExistence type="predicted"/>
<feature type="compositionally biased region" description="Acidic residues" evidence="3">
    <location>
        <begin position="229"/>
        <end position="239"/>
    </location>
</feature>
<dbReference type="SMART" id="SM00311">
    <property type="entry name" value="PWI"/>
    <property type="match status" value="1"/>
</dbReference>
<dbReference type="InterPro" id="IPR000504">
    <property type="entry name" value="RRM_dom"/>
</dbReference>
<dbReference type="InterPro" id="IPR052768">
    <property type="entry name" value="RBM25"/>
</dbReference>
<dbReference type="PANTHER" id="PTHR18806:SF4">
    <property type="entry name" value="RNA-BINDING PROTEIN 25"/>
    <property type="match status" value="1"/>
</dbReference>
<feature type="compositionally biased region" description="Low complexity" evidence="3">
    <location>
        <begin position="606"/>
        <end position="622"/>
    </location>
</feature>
<dbReference type="Pfam" id="PF01480">
    <property type="entry name" value="PWI"/>
    <property type="match status" value="1"/>
</dbReference>
<feature type="domain" description="RRM" evidence="4">
    <location>
        <begin position="74"/>
        <end position="151"/>
    </location>
</feature>
<dbReference type="Pfam" id="PF00076">
    <property type="entry name" value="RRM_1"/>
    <property type="match status" value="1"/>
</dbReference>
<evidence type="ECO:0000256" key="3">
    <source>
        <dbReference type="SAM" id="MobiDB-lite"/>
    </source>
</evidence>
<evidence type="ECO:0008006" key="8">
    <source>
        <dbReference type="Google" id="ProtNLM"/>
    </source>
</evidence>
<evidence type="ECO:0000256" key="2">
    <source>
        <dbReference type="PROSITE-ProRule" id="PRU00176"/>
    </source>
</evidence>
<dbReference type="GO" id="GO:0003729">
    <property type="term" value="F:mRNA binding"/>
    <property type="evidence" value="ECO:0007669"/>
    <property type="project" value="TreeGrafter"/>
</dbReference>
<reference evidence="6 7" key="1">
    <citation type="journal article" date="2023" name="Mol. Biol. Evol.">
        <title>Genomics of Secondarily Temperate Adaptation in the Only Non-Antarctic Icefish.</title>
        <authorList>
            <person name="Rivera-Colon A.G."/>
            <person name="Rayamajhi N."/>
            <person name="Minhas B.F."/>
            <person name="Madrigal G."/>
            <person name="Bilyk K.T."/>
            <person name="Yoon V."/>
            <person name="Hune M."/>
            <person name="Gregory S."/>
            <person name="Cheng C.H.C."/>
            <person name="Catchen J.M."/>
        </authorList>
    </citation>
    <scope>NUCLEOTIDE SEQUENCE [LARGE SCALE GENOMIC DNA]</scope>
    <source>
        <tissue evidence="6">White muscle</tissue>
    </source>
</reference>
<evidence type="ECO:0000259" key="4">
    <source>
        <dbReference type="PROSITE" id="PS50102"/>
    </source>
</evidence>
<evidence type="ECO:0000313" key="7">
    <source>
        <dbReference type="Proteomes" id="UP001331515"/>
    </source>
</evidence>
<organism evidence="6 7">
    <name type="scientific">Champsocephalus gunnari</name>
    <name type="common">Mackerel icefish</name>
    <dbReference type="NCBI Taxonomy" id="52237"/>
    <lineage>
        <taxon>Eukaryota</taxon>
        <taxon>Metazoa</taxon>
        <taxon>Chordata</taxon>
        <taxon>Craniata</taxon>
        <taxon>Vertebrata</taxon>
        <taxon>Euteleostomi</taxon>
        <taxon>Actinopterygii</taxon>
        <taxon>Neopterygii</taxon>
        <taxon>Teleostei</taxon>
        <taxon>Neoteleostei</taxon>
        <taxon>Acanthomorphata</taxon>
        <taxon>Eupercaria</taxon>
        <taxon>Perciformes</taxon>
        <taxon>Notothenioidei</taxon>
        <taxon>Channichthyidae</taxon>
        <taxon>Champsocephalus</taxon>
    </lineage>
</organism>
<evidence type="ECO:0000256" key="1">
    <source>
        <dbReference type="ARBA" id="ARBA00022664"/>
    </source>
</evidence>
<dbReference type="FunFam" id="1.20.1390.10:FF:000004">
    <property type="entry name" value="RNA-binding motif protein 25"/>
    <property type="match status" value="1"/>
</dbReference>
<dbReference type="EMBL" id="JAURVH010001531">
    <property type="protein sequence ID" value="KAK5903356.1"/>
    <property type="molecule type" value="Genomic_DNA"/>
</dbReference>
<feature type="domain" description="PWI" evidence="5">
    <location>
        <begin position="739"/>
        <end position="832"/>
    </location>
</feature>
<gene>
    <name evidence="6" type="ORF">CgunFtcFv8_007145</name>
</gene>
<dbReference type="InterPro" id="IPR036483">
    <property type="entry name" value="PWI_dom_sf"/>
</dbReference>
<feature type="compositionally biased region" description="Basic and acidic residues" evidence="3">
    <location>
        <begin position="474"/>
        <end position="527"/>
    </location>
</feature>
<keyword evidence="1" id="KW-0507">mRNA processing</keyword>
<dbReference type="GO" id="GO:0006397">
    <property type="term" value="P:mRNA processing"/>
    <property type="evidence" value="ECO:0007669"/>
    <property type="project" value="UniProtKB-KW"/>
</dbReference>
<keyword evidence="7" id="KW-1185">Reference proteome</keyword>
<dbReference type="PANTHER" id="PTHR18806">
    <property type="entry name" value="RBM25 PROTEIN"/>
    <property type="match status" value="1"/>
</dbReference>
<feature type="region of interest" description="Disordered" evidence="3">
    <location>
        <begin position="160"/>
        <end position="405"/>
    </location>
</feature>
<feature type="compositionally biased region" description="Acidic residues" evidence="3">
    <location>
        <begin position="572"/>
        <end position="589"/>
    </location>
</feature>
<feature type="compositionally biased region" description="Basic residues" evidence="3">
    <location>
        <begin position="542"/>
        <end position="553"/>
    </location>
</feature>
<sequence length="832" mass="98125">MSFPPHLNRPLLPPPGMPPQFAGFASGGQMIPMHMGIMTPSIMMPSMQVISKPPMHKKDIMRVKENNENSGPTTTVFVGNISEKASDMLIRQLLAKCGIVLSWKRVQGASGKLQAFGFCEYKEPESTLRALRLLHDLNIGDKSLLVKVDAKTKAQLDEWKAKKKTANGTKKAEDGGDDEEEVLDEETKKKDQITKGAIDGLMQEYASELNAPSQDEDSQRRKRRKEKKEEDDLNTIDMEDDKRDLISREISKFRDTHKKLEEEKDKREKERLEFERERRDREKERERERERRDREREKEREREQEREKQRERERDRDKDRERRPRERERDWERDRSRDMERDRTRDMTRDITRDVTRDMTRDMTRDVTPERSRSREVSRDRDKKRDQEDEEEAYDRRKLERKLRDKEAAYQERLKNWELRERKKARDYAKEAERDDERRREMVKEGKRLKEFLEDYDDDRDDPKYYRGSALQKRLRDREKETEADERDRKREKEELEEIRQRLLDEGHPNPDAELRRMEEEEEERRRQPPVIPEPEPEEERKRHKGSREHRDRRHEQPRPEPAARPPVQSDNEVEEGEEEEEFENDEENPDVKPCLKPTMRPITTAPSVSSASGGASPNSPGDESPCGIIIPHENSPPDALPQEENRPKIGLSLKMGASGSPSQPNVIKRKKLPGDSVFDKFDDEETSEQPRKRKLVPLDYDDDKSLGVDGASSIKGANTEEKRKNIKTLIEKIPTAKPELFSYPLDWTMVDTTLMDRRVRPWINKKIIEYIGEEEATLVDFVCTKVMAHSMPQSILDDVAMVLDEEAEVFIVKMWRLLIYETEAKKIGLVK</sequence>
<feature type="compositionally biased region" description="Acidic residues" evidence="3">
    <location>
        <begin position="175"/>
        <end position="184"/>
    </location>
</feature>
<dbReference type="InterPro" id="IPR035979">
    <property type="entry name" value="RBD_domain_sf"/>
</dbReference>
<feature type="region of interest" description="Disordered" evidence="3">
    <location>
        <begin position="424"/>
        <end position="697"/>
    </location>
</feature>
<dbReference type="InterPro" id="IPR002483">
    <property type="entry name" value="PWI_dom"/>
</dbReference>
<dbReference type="CDD" id="cd12446">
    <property type="entry name" value="RRM_RBM25"/>
    <property type="match status" value="1"/>
</dbReference>
<dbReference type="SMART" id="SM00360">
    <property type="entry name" value="RRM"/>
    <property type="match status" value="1"/>
</dbReference>
<comment type="caution">
    <text evidence="6">The sequence shown here is derived from an EMBL/GenBank/DDBJ whole genome shotgun (WGS) entry which is preliminary data.</text>
</comment>
<evidence type="ECO:0000259" key="5">
    <source>
        <dbReference type="PROSITE" id="PS51025"/>
    </source>
</evidence>
<dbReference type="PROSITE" id="PS50102">
    <property type="entry name" value="RRM"/>
    <property type="match status" value="1"/>
</dbReference>
<dbReference type="SUPFAM" id="SSF54928">
    <property type="entry name" value="RNA-binding domain, RBD"/>
    <property type="match status" value="1"/>
</dbReference>
<dbReference type="PROSITE" id="PS51025">
    <property type="entry name" value="PWI"/>
    <property type="match status" value="1"/>
</dbReference>
<dbReference type="InterPro" id="IPR034268">
    <property type="entry name" value="RBM25_RRM"/>
</dbReference>